<gene>
    <name evidence="1" type="ORF">V6N12_048101</name>
</gene>
<evidence type="ECO:0000313" key="2">
    <source>
        <dbReference type="Proteomes" id="UP001472677"/>
    </source>
</evidence>
<sequence length="80" mass="8645">MSLNFDAHPITDAELSALTRLTALVSLNVSHSDITNDGLSYLKPLKNLQSLSSDYCKVAAAEIKKLLSTALPNLVSFQPE</sequence>
<organism evidence="1 2">
    <name type="scientific">Hibiscus sabdariffa</name>
    <name type="common">roselle</name>
    <dbReference type="NCBI Taxonomy" id="183260"/>
    <lineage>
        <taxon>Eukaryota</taxon>
        <taxon>Viridiplantae</taxon>
        <taxon>Streptophyta</taxon>
        <taxon>Embryophyta</taxon>
        <taxon>Tracheophyta</taxon>
        <taxon>Spermatophyta</taxon>
        <taxon>Magnoliopsida</taxon>
        <taxon>eudicotyledons</taxon>
        <taxon>Gunneridae</taxon>
        <taxon>Pentapetalae</taxon>
        <taxon>rosids</taxon>
        <taxon>malvids</taxon>
        <taxon>Malvales</taxon>
        <taxon>Malvaceae</taxon>
        <taxon>Malvoideae</taxon>
        <taxon>Hibiscus</taxon>
    </lineage>
</organism>
<keyword evidence="2" id="KW-1185">Reference proteome</keyword>
<name>A0ABR2CUY7_9ROSI</name>
<comment type="caution">
    <text evidence="1">The sequence shown here is derived from an EMBL/GenBank/DDBJ whole genome shotgun (WGS) entry which is preliminary data.</text>
</comment>
<protein>
    <submittedName>
        <fullName evidence="1">Uncharacterized protein</fullName>
    </submittedName>
</protein>
<evidence type="ECO:0000313" key="1">
    <source>
        <dbReference type="EMBL" id="KAK8523584.1"/>
    </source>
</evidence>
<proteinExistence type="predicted"/>
<reference evidence="1 2" key="1">
    <citation type="journal article" date="2024" name="G3 (Bethesda)">
        <title>Genome assembly of Hibiscus sabdariffa L. provides insights into metabolisms of medicinal natural products.</title>
        <authorList>
            <person name="Kim T."/>
        </authorList>
    </citation>
    <scope>NUCLEOTIDE SEQUENCE [LARGE SCALE GENOMIC DNA]</scope>
    <source>
        <strain evidence="1">TK-2024</strain>
        <tissue evidence="1">Old leaves</tissue>
    </source>
</reference>
<dbReference type="InterPro" id="IPR032675">
    <property type="entry name" value="LRR_dom_sf"/>
</dbReference>
<dbReference type="SUPFAM" id="SSF52047">
    <property type="entry name" value="RNI-like"/>
    <property type="match status" value="1"/>
</dbReference>
<accession>A0ABR2CUY7</accession>
<dbReference type="Proteomes" id="UP001472677">
    <property type="component" value="Unassembled WGS sequence"/>
</dbReference>
<dbReference type="Gene3D" id="3.80.10.10">
    <property type="entry name" value="Ribonuclease Inhibitor"/>
    <property type="match status" value="1"/>
</dbReference>
<dbReference type="EMBL" id="JBBPBM010000043">
    <property type="protein sequence ID" value="KAK8523584.1"/>
    <property type="molecule type" value="Genomic_DNA"/>
</dbReference>